<protein>
    <submittedName>
        <fullName evidence="1">Uncharacterized protein</fullName>
    </submittedName>
</protein>
<reference evidence="1" key="1">
    <citation type="submission" date="2020-03" db="EMBL/GenBank/DDBJ databases">
        <title>The deep terrestrial virosphere.</title>
        <authorList>
            <person name="Holmfeldt K."/>
            <person name="Nilsson E."/>
            <person name="Simone D."/>
            <person name="Lopez-Fernandez M."/>
            <person name="Wu X."/>
            <person name="de Brujin I."/>
            <person name="Lundin D."/>
            <person name="Andersson A."/>
            <person name="Bertilsson S."/>
            <person name="Dopson M."/>
        </authorList>
    </citation>
    <scope>NUCLEOTIDE SEQUENCE</scope>
    <source>
        <strain evidence="1">MM415B03119</strain>
    </source>
</reference>
<proteinExistence type="predicted"/>
<name>A0A6M3KXW3_9ZZZZ</name>
<evidence type="ECO:0000313" key="1">
    <source>
        <dbReference type="EMBL" id="QJA86800.1"/>
    </source>
</evidence>
<dbReference type="EMBL" id="MT142660">
    <property type="protein sequence ID" value="QJA86800.1"/>
    <property type="molecule type" value="Genomic_DNA"/>
</dbReference>
<accession>A0A6M3KXW3</accession>
<dbReference type="AlphaFoldDB" id="A0A6M3KXW3"/>
<sequence length="164" mass="18202">MVMESEREEPEFETLPDVIQVDHVHVTKFPERVQQVLCLMACGFSPASVARLAKVTPSAIHQLLDRYDPKREFTLTVKERKRFLAQLWEARAGEALLHITPDKLELSSASELANIASRATTQMRAIAPAEKPDEKKPQDVLAELGIIEGEAGGDPGFDSRGIPE</sequence>
<organism evidence="1">
    <name type="scientific">viral metagenome</name>
    <dbReference type="NCBI Taxonomy" id="1070528"/>
    <lineage>
        <taxon>unclassified sequences</taxon>
        <taxon>metagenomes</taxon>
        <taxon>organismal metagenomes</taxon>
    </lineage>
</organism>
<gene>
    <name evidence="1" type="ORF">MM415B03119_0002</name>
</gene>